<dbReference type="SUPFAM" id="SSF54060">
    <property type="entry name" value="His-Me finger endonucleases"/>
    <property type="match status" value="1"/>
</dbReference>
<name>A0A6C0BL51_9ZZZZ</name>
<sequence length="493" mass="57567">MASGTCFAHDTSVTYQGKMYRVLTMITEFSGQSIEFPLIIDDEDYERIKGTNWHRVNQYIGHNLMSQGRVIVNYLHQTIMNHTFDGKTYVDHINRIPHDNRKENLRLVSQTQQNWNQKKRKRTVRLPDGCGINPDEIPTNIEYHPTNASENEYFEVSIKVNGQRVCRKKTSKSQRFTLIQKLNEAKIILRNLMIEHPEWFENRCMNGQLTEEGNQLYESYFEILKLAHMTDPFNHYLPYDERNKDPLNIGDETKASTKRVVNMPPKETGIIHLPKNCRYVSSSETRGDYFEYEKQNTTYRSSTSKTISTNDKYIEFIQLLENKKIIEWNTPHTIPWGFLQLKNEVIVVDPVQSSESYEEMKLIMTIIPNAKLGKWSANGDYDEKHHLVSVHLHHIEQMSYITDNKIKDIKACSGHVESPSGQIQLSMLKDFEPDSWYYALSSHWVNGTDQDCLIVNVRDYILNAVPDRVYDVSYTSYKNEVFSISILFDTDTS</sequence>
<dbReference type="EMBL" id="MN739179">
    <property type="protein sequence ID" value="QHS92481.1"/>
    <property type="molecule type" value="Genomic_DNA"/>
</dbReference>
<reference evidence="1" key="1">
    <citation type="journal article" date="2020" name="Nature">
        <title>Giant virus diversity and host interactions through global metagenomics.</title>
        <authorList>
            <person name="Schulz F."/>
            <person name="Roux S."/>
            <person name="Paez-Espino D."/>
            <person name="Jungbluth S."/>
            <person name="Walsh D.A."/>
            <person name="Denef V.J."/>
            <person name="McMahon K.D."/>
            <person name="Konstantinidis K.T."/>
            <person name="Eloe-Fadrosh E.A."/>
            <person name="Kyrpides N.C."/>
            <person name="Woyke T."/>
        </authorList>
    </citation>
    <scope>NUCLEOTIDE SEQUENCE</scope>
    <source>
        <strain evidence="1">GVMAG-M-3300014204-73</strain>
    </source>
</reference>
<protein>
    <recommendedName>
        <fullName evidence="2">HNH nuclease domain-containing protein</fullName>
    </recommendedName>
</protein>
<organism evidence="1">
    <name type="scientific">viral metagenome</name>
    <dbReference type="NCBI Taxonomy" id="1070528"/>
    <lineage>
        <taxon>unclassified sequences</taxon>
        <taxon>metagenomes</taxon>
        <taxon>organismal metagenomes</taxon>
    </lineage>
</organism>
<evidence type="ECO:0000313" key="1">
    <source>
        <dbReference type="EMBL" id="QHS92481.1"/>
    </source>
</evidence>
<accession>A0A6C0BL51</accession>
<proteinExistence type="predicted"/>
<dbReference type="AlphaFoldDB" id="A0A6C0BL51"/>
<evidence type="ECO:0008006" key="2">
    <source>
        <dbReference type="Google" id="ProtNLM"/>
    </source>
</evidence>
<dbReference type="InterPro" id="IPR044925">
    <property type="entry name" value="His-Me_finger_sf"/>
</dbReference>
<dbReference type="Gene3D" id="3.90.75.20">
    <property type="match status" value="1"/>
</dbReference>